<sequence>SDASAVFDGTDNGLIKTTEIVFFDIECFALHLELYYHFHISENPIDIDDIVSSTCLNLPKAHTM</sequence>
<dbReference type="Proteomes" id="UP000014254">
    <property type="component" value="Unassembled WGS sequence"/>
</dbReference>
<gene>
    <name evidence="1" type="ORF">HMPREF1544_12335</name>
</gene>
<organism evidence="1 2">
    <name type="scientific">Mucor circinelloides f. circinelloides (strain 1006PhL)</name>
    <name type="common">Mucormycosis agent</name>
    <name type="synonym">Calyptromyces circinelloides</name>
    <dbReference type="NCBI Taxonomy" id="1220926"/>
    <lineage>
        <taxon>Eukaryota</taxon>
        <taxon>Fungi</taxon>
        <taxon>Fungi incertae sedis</taxon>
        <taxon>Mucoromycota</taxon>
        <taxon>Mucoromycotina</taxon>
        <taxon>Mucoromycetes</taxon>
        <taxon>Mucorales</taxon>
        <taxon>Mucorineae</taxon>
        <taxon>Mucoraceae</taxon>
        <taxon>Mucor</taxon>
    </lineage>
</organism>
<protein>
    <submittedName>
        <fullName evidence="1">Uncharacterized protein</fullName>
    </submittedName>
</protein>
<name>S2IYP2_MUCC1</name>
<feature type="non-terminal residue" evidence="1">
    <location>
        <position position="1"/>
    </location>
</feature>
<evidence type="ECO:0000313" key="2">
    <source>
        <dbReference type="Proteomes" id="UP000014254"/>
    </source>
</evidence>
<dbReference type="STRING" id="1220926.S2IYP2"/>
<dbReference type="EMBL" id="KE124252">
    <property type="protein sequence ID" value="EPB80972.1"/>
    <property type="molecule type" value="Genomic_DNA"/>
</dbReference>
<keyword evidence="2" id="KW-1185">Reference proteome</keyword>
<dbReference type="AlphaFoldDB" id="S2IYP2"/>
<dbReference type="VEuPathDB" id="FungiDB:HMPREF1544_12335"/>
<evidence type="ECO:0000313" key="1">
    <source>
        <dbReference type="EMBL" id="EPB80972.1"/>
    </source>
</evidence>
<proteinExistence type="predicted"/>
<dbReference type="OrthoDB" id="2290808at2759"/>
<dbReference type="InParanoid" id="S2IYP2"/>
<accession>S2IYP2</accession>
<reference evidence="2" key="1">
    <citation type="submission" date="2013-05" db="EMBL/GenBank/DDBJ databases">
        <title>The Genome sequence of Mucor circinelloides f. circinelloides 1006PhL.</title>
        <authorList>
            <consortium name="The Broad Institute Genomics Platform"/>
            <person name="Cuomo C."/>
            <person name="Earl A."/>
            <person name="Findley K."/>
            <person name="Lee S.C."/>
            <person name="Walker B."/>
            <person name="Young S."/>
            <person name="Zeng Q."/>
            <person name="Gargeya S."/>
            <person name="Fitzgerald M."/>
            <person name="Haas B."/>
            <person name="Abouelleil A."/>
            <person name="Allen A.W."/>
            <person name="Alvarado L."/>
            <person name="Arachchi H.M."/>
            <person name="Berlin A.M."/>
            <person name="Chapman S.B."/>
            <person name="Gainer-Dewar J."/>
            <person name="Goldberg J."/>
            <person name="Griggs A."/>
            <person name="Gujja S."/>
            <person name="Hansen M."/>
            <person name="Howarth C."/>
            <person name="Imamovic A."/>
            <person name="Ireland A."/>
            <person name="Larimer J."/>
            <person name="McCowan C."/>
            <person name="Murphy C."/>
            <person name="Pearson M."/>
            <person name="Poon T.W."/>
            <person name="Priest M."/>
            <person name="Roberts A."/>
            <person name="Saif S."/>
            <person name="Shea T."/>
            <person name="Sisk P."/>
            <person name="Sykes S."/>
            <person name="Wortman J."/>
            <person name="Nusbaum C."/>
            <person name="Birren B."/>
        </authorList>
    </citation>
    <scope>NUCLEOTIDE SEQUENCE [LARGE SCALE GENOMIC DNA]</scope>
    <source>
        <strain evidence="2">1006PhL</strain>
    </source>
</reference>